<evidence type="ECO:0000313" key="2">
    <source>
        <dbReference type="EMBL" id="MDM4015641.1"/>
    </source>
</evidence>
<gene>
    <name evidence="2" type="ORF">QTN89_09390</name>
</gene>
<dbReference type="PANTHER" id="PTHR34720:SF9">
    <property type="entry name" value="BLR4714 PROTEIN"/>
    <property type="match status" value="1"/>
</dbReference>
<dbReference type="NCBIfam" id="NF041518">
    <property type="entry name" value="choice_anch_Q"/>
    <property type="match status" value="1"/>
</dbReference>
<proteinExistence type="predicted"/>
<dbReference type="InterPro" id="IPR002105">
    <property type="entry name" value="Dockerin_1_rpt"/>
</dbReference>
<dbReference type="EMBL" id="JASZZN010000006">
    <property type="protein sequence ID" value="MDM4015641.1"/>
    <property type="molecule type" value="Genomic_DNA"/>
</dbReference>
<protein>
    <submittedName>
        <fullName evidence="2">Choice-of-anchor Q domain-containing protein</fullName>
    </submittedName>
</protein>
<dbReference type="Pfam" id="PF00404">
    <property type="entry name" value="Dockerin_1"/>
    <property type="match status" value="1"/>
</dbReference>
<dbReference type="InterPro" id="IPR059226">
    <property type="entry name" value="Choice_anch_Q_dom"/>
</dbReference>
<feature type="region of interest" description="Disordered" evidence="1">
    <location>
        <begin position="1538"/>
        <end position="1558"/>
    </location>
</feature>
<dbReference type="SUPFAM" id="SSF51126">
    <property type="entry name" value="Pectin lyase-like"/>
    <property type="match status" value="7"/>
</dbReference>
<keyword evidence="3" id="KW-1185">Reference proteome</keyword>
<dbReference type="SMART" id="SM00710">
    <property type="entry name" value="PbH1"/>
    <property type="match status" value="19"/>
</dbReference>
<accession>A0ABT7PHC5</accession>
<dbReference type="PANTHER" id="PTHR34720">
    <property type="entry name" value="MICROCYSTIN DEPENDENT PROTEIN"/>
    <property type="match status" value="1"/>
</dbReference>
<organism evidence="2 3">
    <name type="scientific">Roseiconus lacunae</name>
    <dbReference type="NCBI Taxonomy" id="2605694"/>
    <lineage>
        <taxon>Bacteria</taxon>
        <taxon>Pseudomonadati</taxon>
        <taxon>Planctomycetota</taxon>
        <taxon>Planctomycetia</taxon>
        <taxon>Pirellulales</taxon>
        <taxon>Pirellulaceae</taxon>
        <taxon>Roseiconus</taxon>
    </lineage>
</organism>
<comment type="caution">
    <text evidence="2">The sequence shown here is derived from an EMBL/GenBank/DDBJ whole genome shotgun (WGS) entry which is preliminary data.</text>
</comment>
<dbReference type="InterPro" id="IPR011050">
    <property type="entry name" value="Pectin_lyase_fold/virulence"/>
</dbReference>
<dbReference type="Proteomes" id="UP001239462">
    <property type="component" value="Unassembled WGS sequence"/>
</dbReference>
<dbReference type="Gene3D" id="2.160.20.10">
    <property type="entry name" value="Single-stranded right-handed beta-helix, Pectin lyase-like"/>
    <property type="match status" value="2"/>
</dbReference>
<sequence length="1943" mass="190117">MTKQLPNSPSSRSRYSARLKNLATRRKRRPRRSARRQPYLEGLEKRHLLAAITVDTLTDTVDASDGVTSLREAILQSNSNGEDDTINLPSGTLTLSVAGSGENMGATGDLDVTETNSLTIIGSENTVIDAAGLADRVFDFHAGSQVSLSGLTIRGGVASDAGGMMASDVGDGGAIYNAGSLQIDQVTLTNNAAAGASGSGGAVMNTGVFVAANSSIVANVANRAGGGIEDASNQSVVLTNVALDNNNAGVGPAATAAPGNGGGLHVTGSASVTISGGTVSGNVAASEGGGLWNSSSGTMIVDGTQIEGNEAATGGGVFNDSGSGTPVRVFTTDLVALNDSGISGNGTVTVDQSSPMNPTITVSIDATGLVPNQPHIQHIHGRFISDLDDSGTVPGPFVGQGGSAIDSRIPSDEDDLNGDGFITVGEGLAAYGNVLLNLSDPQTTAPPEGESPLASFDLASFPTAPDGTIDFEMTYSFDLRDPNELRQFNNLLPMSLREIVLHGVNTDIDVDGDGSPDGYRVTGPAAAGQLVPAGGSLTINNSVIAENQAVGNGGGLLNESGMLTISQSTIRENVSGGDQAGTGGGGLANLAGTVHLSDTDLIANTATAGLGNGGGILNNDGGTLVVRGGNISSNEAARAGGGVENAGVASFESVRFEDNQTGINGGAFHTSGPWDATFVNSTVVSNTAGAEGGGLWNSASGTLVVAGSEVSGNIANGDDADQGGGGVFNDGGQVIIGTSLIDGNTATGASGSGGGILNLGGILTVSNTTISSNTANRAGGGIESTDASETELVDSTLRLNVAGPAGTAAPGNGGGFHISGAGNASIIGGTVAENAAAAEGGGLWNGSGVMTVEGTTFELNTVTGMADDNGGGALFNNGGTLRVTDVTVMNNSATGTRGGGGGIMNVAEGILEVAGSTFTSNVAAGTETGDGGGGILSTDGVVTVSDSNFTNNTALGIAGSGGAILARTGELNIVGSTIEGNQASRAGGGIEIGSVKLLLDDVTLGGTSSEDGNSVAGSSANPGNGGGLHVTFDSDVIISGGLIANNAAVEGGGLWNSATGTMSVDGTTIDANVATGDAADNGGGGVFNDGGELMIINSMITNNIANGTSGSGGGILNLGGSMEVKSSTIGGNTANRAGGGIEVTANSSTTLADIILGSDGNGIVGNSVRENAAPGNGGGLHISGNGVVTIHQSSVSDNAAIEGGGLWNSPSGTLTVSDTSIINNSAVRGGGLFSEFSTTGVTTVVQSTFTDNIADGDEATDGGGGIHNLGLMSVTGSSLTGNNATGTSGSGGGVANAGKLSITASDISANTANRAGGGIETLDGSVTSLIDTDLTENVAGPGAMAAPGNGGGLHISGAGNVSIIGGNISDNQAAREGGGLWNGSGVMTVIGSVISGNIASGDGADDGGGGLFNNGGTLSIVDAIVSDNVADGTSGSGGGILNLGGIVLTNDTIFEGNIANRAGGAIEVTAGSETEIRNSTLSGNVAGPSGSAAPGNGGALHISGDGRVSFSHSYALLNRAANEGGGLWNSGSGSLQVDASTLSQNDSPQGGGLFSDSGSGITTVTNSTIAANNASDAGGGIRVEGGHVNLTSVTIAHNDAMTGGGVSVASGGSLTATNTLIAENSADNAPDASGVLTSEGWNLVGDSSGASLSPEPTDRINVDAMLGMLADNGGATPTIALLEGSAALSAGNSAGLTIDQRGEARPQGNGVDIGAFESALMGDGGFNGGGETQIIIPDRLLGPLTIPGNNVPTAIIFQAEVDATITVRAIGSVSLAETVTIRNGSLQQVSMMTRGTATADIEEDGLYAIIFEPQSMDRLFVIQSNRGNNSVALSVATNIISQTDTDASGQTTPSDALRVINALAIQGEGEFAASRPFLDVNRDGQVSPLDALAVINQLAFQQAGSNDSLAESSTRSAAIDSVMQQGLDEDDDSAIDSLANVLF</sequence>
<dbReference type="RefSeq" id="WP_289163143.1">
    <property type="nucleotide sequence ID" value="NZ_JASZZN010000006.1"/>
</dbReference>
<feature type="compositionally biased region" description="Polar residues" evidence="1">
    <location>
        <begin position="1538"/>
        <end position="1548"/>
    </location>
</feature>
<dbReference type="InterPro" id="IPR012334">
    <property type="entry name" value="Pectin_lyas_fold"/>
</dbReference>
<evidence type="ECO:0000256" key="1">
    <source>
        <dbReference type="SAM" id="MobiDB-lite"/>
    </source>
</evidence>
<name>A0ABT7PHC5_9BACT</name>
<evidence type="ECO:0000313" key="3">
    <source>
        <dbReference type="Proteomes" id="UP001239462"/>
    </source>
</evidence>
<dbReference type="InterPro" id="IPR006626">
    <property type="entry name" value="PbH1"/>
</dbReference>
<reference evidence="2 3" key="1">
    <citation type="submission" date="2023-06" db="EMBL/GenBank/DDBJ databases">
        <title>Roseiconus lacunae JC819 isolated from Gulf of Mannar region, Tamil Nadu.</title>
        <authorList>
            <person name="Pk S."/>
            <person name="Ch S."/>
            <person name="Ch V.R."/>
        </authorList>
    </citation>
    <scope>NUCLEOTIDE SEQUENCE [LARGE SCALE GENOMIC DNA]</scope>
    <source>
        <strain evidence="2 3">JC819</strain>
    </source>
</reference>